<evidence type="ECO:0000256" key="1">
    <source>
        <dbReference type="ARBA" id="ARBA00012513"/>
    </source>
</evidence>
<evidence type="ECO:0000256" key="8">
    <source>
        <dbReference type="ARBA" id="ARBA00022842"/>
    </source>
</evidence>
<keyword evidence="2 14" id="KW-0723">Serine/threonine-protein kinase</keyword>
<dbReference type="GO" id="GO:0110031">
    <property type="term" value="P:negative regulation of G2/MI transition of meiotic cell cycle"/>
    <property type="evidence" value="ECO:0007669"/>
    <property type="project" value="TreeGrafter"/>
</dbReference>
<keyword evidence="4" id="KW-0479">Metal-binding</keyword>
<dbReference type="GO" id="GO:0005634">
    <property type="term" value="C:nucleus"/>
    <property type="evidence" value="ECO:0007669"/>
    <property type="project" value="TreeGrafter"/>
</dbReference>
<dbReference type="Pfam" id="PF00069">
    <property type="entry name" value="Pkinase"/>
    <property type="match status" value="1"/>
</dbReference>
<dbReference type="PANTHER" id="PTHR11042">
    <property type="entry name" value="EUKARYOTIC TRANSLATION INITIATION FACTOR 2-ALPHA KINASE EIF2-ALPHA KINASE -RELATED"/>
    <property type="match status" value="1"/>
</dbReference>
<dbReference type="InterPro" id="IPR011009">
    <property type="entry name" value="Kinase-like_dom_sf"/>
</dbReference>
<evidence type="ECO:0000259" key="15">
    <source>
        <dbReference type="PROSITE" id="PS50011"/>
    </source>
</evidence>
<dbReference type="GO" id="GO:0051321">
    <property type="term" value="P:meiotic cell cycle"/>
    <property type="evidence" value="ECO:0007669"/>
    <property type="project" value="TreeGrafter"/>
</dbReference>
<dbReference type="PANTHER" id="PTHR11042:SF183">
    <property type="entry name" value="MEMBRANE-ASSOCIATED TYROSINE- AND THREONINE-SPECIFIC CDC2-INHIBITORY KINASE"/>
    <property type="match status" value="1"/>
</dbReference>
<evidence type="ECO:0000256" key="9">
    <source>
        <dbReference type="ARBA" id="ARBA00023306"/>
    </source>
</evidence>
<evidence type="ECO:0000256" key="12">
    <source>
        <dbReference type="ARBA" id="ARBA00048679"/>
    </source>
</evidence>
<evidence type="ECO:0000256" key="11">
    <source>
        <dbReference type="ARBA" id="ARBA00047899"/>
    </source>
</evidence>
<dbReference type="InterPro" id="IPR000719">
    <property type="entry name" value="Prot_kinase_dom"/>
</dbReference>
<dbReference type="EMBL" id="JASPKY010000003">
    <property type="protein sequence ID" value="KAK9758904.1"/>
    <property type="molecule type" value="Genomic_DNA"/>
</dbReference>
<dbReference type="GO" id="GO:0005737">
    <property type="term" value="C:cytoplasm"/>
    <property type="evidence" value="ECO:0007669"/>
    <property type="project" value="TreeGrafter"/>
</dbReference>
<dbReference type="SUPFAM" id="SSF56112">
    <property type="entry name" value="Protein kinase-like (PK-like)"/>
    <property type="match status" value="1"/>
</dbReference>
<feature type="binding site" evidence="13">
    <location>
        <position position="116"/>
    </location>
    <ligand>
        <name>ATP</name>
        <dbReference type="ChEBI" id="CHEBI:30616"/>
    </ligand>
</feature>
<dbReference type="Gene3D" id="1.10.510.10">
    <property type="entry name" value="Transferase(Phosphotransferase) domain 1"/>
    <property type="match status" value="1"/>
</dbReference>
<dbReference type="SMART" id="SM00220">
    <property type="entry name" value="S_TKc"/>
    <property type="match status" value="1"/>
</dbReference>
<accession>A0AAW1NJL4</accession>
<dbReference type="Gene3D" id="3.30.200.20">
    <property type="entry name" value="Phosphorylase Kinase, domain 1"/>
    <property type="match status" value="1"/>
</dbReference>
<keyword evidence="5 13" id="KW-0547">Nucleotide-binding</keyword>
<dbReference type="InterPro" id="IPR008271">
    <property type="entry name" value="Ser/Thr_kinase_AS"/>
</dbReference>
<feature type="domain" description="Protein kinase" evidence="15">
    <location>
        <begin position="87"/>
        <end position="337"/>
    </location>
</feature>
<evidence type="ECO:0000256" key="6">
    <source>
        <dbReference type="ARBA" id="ARBA00022777"/>
    </source>
</evidence>
<dbReference type="PROSITE" id="PS00108">
    <property type="entry name" value="PROTEIN_KINASE_ST"/>
    <property type="match status" value="1"/>
</dbReference>
<keyword evidence="3" id="KW-0808">Transferase</keyword>
<organism evidence="16 17">
    <name type="scientific">Popillia japonica</name>
    <name type="common">Japanese beetle</name>
    <dbReference type="NCBI Taxonomy" id="7064"/>
    <lineage>
        <taxon>Eukaryota</taxon>
        <taxon>Metazoa</taxon>
        <taxon>Ecdysozoa</taxon>
        <taxon>Arthropoda</taxon>
        <taxon>Hexapoda</taxon>
        <taxon>Insecta</taxon>
        <taxon>Pterygota</taxon>
        <taxon>Neoptera</taxon>
        <taxon>Endopterygota</taxon>
        <taxon>Coleoptera</taxon>
        <taxon>Polyphaga</taxon>
        <taxon>Scarabaeiformia</taxon>
        <taxon>Scarabaeidae</taxon>
        <taxon>Rutelinae</taxon>
        <taxon>Popillia</taxon>
    </lineage>
</organism>
<comment type="caution">
    <text evidence="16">The sequence shown here is derived from an EMBL/GenBank/DDBJ whole genome shotgun (WGS) entry which is preliminary data.</text>
</comment>
<evidence type="ECO:0000256" key="3">
    <source>
        <dbReference type="ARBA" id="ARBA00022679"/>
    </source>
</evidence>
<dbReference type="GO" id="GO:0004674">
    <property type="term" value="F:protein serine/threonine kinase activity"/>
    <property type="evidence" value="ECO:0007669"/>
    <property type="project" value="UniProtKB-KW"/>
</dbReference>
<name>A0AAW1NJL4_POPJA</name>
<comment type="catalytic activity">
    <reaction evidence="12">
        <text>L-seryl-[protein] + ATP = O-phospho-L-seryl-[protein] + ADP + H(+)</text>
        <dbReference type="Rhea" id="RHEA:17989"/>
        <dbReference type="Rhea" id="RHEA-COMP:9863"/>
        <dbReference type="Rhea" id="RHEA-COMP:11604"/>
        <dbReference type="ChEBI" id="CHEBI:15378"/>
        <dbReference type="ChEBI" id="CHEBI:29999"/>
        <dbReference type="ChEBI" id="CHEBI:30616"/>
        <dbReference type="ChEBI" id="CHEBI:83421"/>
        <dbReference type="ChEBI" id="CHEBI:456216"/>
        <dbReference type="EC" id="2.7.11.1"/>
    </reaction>
</comment>
<keyword evidence="8" id="KW-0460">Magnesium</keyword>
<evidence type="ECO:0000256" key="13">
    <source>
        <dbReference type="PROSITE-ProRule" id="PRU10141"/>
    </source>
</evidence>
<dbReference type="Proteomes" id="UP001458880">
    <property type="component" value="Unassembled WGS sequence"/>
</dbReference>
<dbReference type="EC" id="2.7.11.1" evidence="1"/>
<sequence length="407" mass="46930">MNTRNSIRKSTSPTVSERLRTKRELEVMKYKPCPPTPRRKDYVTEYLKRKIDSKGDGIARPIYFNYPTRLSKYYDPKRTSTYFRQLYSVGECIGEGSFGIVYRARNRENNKYYAIKMTKCYVTVLPNYDEIRCLEKVGVHENLVRYYFAWQEKAVIYMQLELCALSLATYTKYYHKLSNPQLWNIFIDMLKALEHLHSRNIIHLDIKPDNIMMSKDGVYKLGDFGMLRDLNEPTLVNGLRSSKNSEGDAKYLAKEVLQAIYTPAADVFSLGISMLELACDIILPGDGPMWHYLRDGTFTSEYFKLVPMKLREVICKMMVPQSEQRPSVISIFKMSNVKRATIAQISRVNYYTVWKADHPEDETEPFIVRINTPPRETNGDEGTAMPPPTAVCVTPPKAVSGVIVHGL</sequence>
<evidence type="ECO:0000256" key="2">
    <source>
        <dbReference type="ARBA" id="ARBA00022527"/>
    </source>
</evidence>
<evidence type="ECO:0000256" key="10">
    <source>
        <dbReference type="ARBA" id="ARBA00037982"/>
    </source>
</evidence>
<keyword evidence="7 13" id="KW-0067">ATP-binding</keyword>
<keyword evidence="17" id="KW-1185">Reference proteome</keyword>
<evidence type="ECO:0000256" key="14">
    <source>
        <dbReference type="RuleBase" id="RU000304"/>
    </source>
</evidence>
<evidence type="ECO:0000313" key="17">
    <source>
        <dbReference type="Proteomes" id="UP001458880"/>
    </source>
</evidence>
<evidence type="ECO:0000256" key="4">
    <source>
        <dbReference type="ARBA" id="ARBA00022723"/>
    </source>
</evidence>
<dbReference type="PROSITE" id="PS50011">
    <property type="entry name" value="PROTEIN_KINASE_DOM"/>
    <property type="match status" value="1"/>
</dbReference>
<proteinExistence type="inferred from homology"/>
<comment type="catalytic activity">
    <reaction evidence="11">
        <text>L-threonyl-[protein] + ATP = O-phospho-L-threonyl-[protein] + ADP + H(+)</text>
        <dbReference type="Rhea" id="RHEA:46608"/>
        <dbReference type="Rhea" id="RHEA-COMP:11060"/>
        <dbReference type="Rhea" id="RHEA-COMP:11605"/>
        <dbReference type="ChEBI" id="CHEBI:15378"/>
        <dbReference type="ChEBI" id="CHEBI:30013"/>
        <dbReference type="ChEBI" id="CHEBI:30616"/>
        <dbReference type="ChEBI" id="CHEBI:61977"/>
        <dbReference type="ChEBI" id="CHEBI:456216"/>
        <dbReference type="EC" id="2.7.11.1"/>
    </reaction>
</comment>
<dbReference type="GO" id="GO:0005524">
    <property type="term" value="F:ATP binding"/>
    <property type="evidence" value="ECO:0007669"/>
    <property type="project" value="UniProtKB-UniRule"/>
</dbReference>
<dbReference type="AlphaFoldDB" id="A0AAW1NJL4"/>
<gene>
    <name evidence="16" type="ORF">QE152_g561</name>
</gene>
<protein>
    <recommendedName>
        <fullName evidence="1">non-specific serine/threonine protein kinase</fullName>
        <ecNumber evidence="1">2.7.11.1</ecNumber>
    </recommendedName>
</protein>
<dbReference type="GO" id="GO:0046872">
    <property type="term" value="F:metal ion binding"/>
    <property type="evidence" value="ECO:0007669"/>
    <property type="project" value="UniProtKB-KW"/>
</dbReference>
<keyword evidence="9" id="KW-0131">Cell cycle</keyword>
<evidence type="ECO:0000256" key="5">
    <source>
        <dbReference type="ARBA" id="ARBA00022741"/>
    </source>
</evidence>
<dbReference type="InterPro" id="IPR050339">
    <property type="entry name" value="CC_SR_Kinase"/>
</dbReference>
<dbReference type="PROSITE" id="PS00107">
    <property type="entry name" value="PROTEIN_KINASE_ATP"/>
    <property type="match status" value="1"/>
</dbReference>
<dbReference type="InterPro" id="IPR017441">
    <property type="entry name" value="Protein_kinase_ATP_BS"/>
</dbReference>
<keyword evidence="6 16" id="KW-0418">Kinase</keyword>
<comment type="similarity">
    <text evidence="10">Belongs to the protein kinase superfamily. Ser/Thr protein kinase family. GCN2 subfamily.</text>
</comment>
<reference evidence="16 17" key="1">
    <citation type="journal article" date="2024" name="BMC Genomics">
        <title>De novo assembly and annotation of Popillia japonica's genome with initial clues to its potential as an invasive pest.</title>
        <authorList>
            <person name="Cucini C."/>
            <person name="Boschi S."/>
            <person name="Funari R."/>
            <person name="Cardaioli E."/>
            <person name="Iannotti N."/>
            <person name="Marturano G."/>
            <person name="Paoli F."/>
            <person name="Bruttini M."/>
            <person name="Carapelli A."/>
            <person name="Frati F."/>
            <person name="Nardi F."/>
        </authorList>
    </citation>
    <scope>NUCLEOTIDE SEQUENCE [LARGE SCALE GENOMIC DNA]</scope>
    <source>
        <strain evidence="16">DMR45628</strain>
    </source>
</reference>
<evidence type="ECO:0000313" key="16">
    <source>
        <dbReference type="EMBL" id="KAK9758904.1"/>
    </source>
</evidence>
<evidence type="ECO:0000256" key="7">
    <source>
        <dbReference type="ARBA" id="ARBA00022840"/>
    </source>
</evidence>